<comment type="caution">
    <text evidence="2">The sequence shown here is derived from an EMBL/GenBank/DDBJ whole genome shotgun (WGS) entry which is preliminary data.</text>
</comment>
<evidence type="ECO:0000313" key="5">
    <source>
        <dbReference type="EMBL" id="CAL6048311.1"/>
    </source>
</evidence>
<keyword evidence="8" id="KW-1185">Reference proteome</keyword>
<evidence type="ECO:0000313" key="3">
    <source>
        <dbReference type="EMBL" id="CAI9953827.1"/>
    </source>
</evidence>
<dbReference type="Proteomes" id="UP001642409">
    <property type="component" value="Unassembled WGS sequence"/>
</dbReference>
<dbReference type="EMBL" id="CATOUU010000630">
    <property type="protein sequence ID" value="CAI9936105.1"/>
    <property type="molecule type" value="Genomic_DNA"/>
</dbReference>
<keyword evidence="2" id="KW-0238">DNA-binding</keyword>
<sequence length="89" mass="10522">MQQTPNGSYTKWDSADEFKLKLAVEKYGNDWDAIHKYVFPERGAVCLKNKYYTKIHQNKAFEKQTDPNQLSKDEEQLLLKVRQIITNIE</sequence>
<evidence type="ECO:0000259" key="1">
    <source>
        <dbReference type="PROSITE" id="PS50090"/>
    </source>
</evidence>
<dbReference type="GO" id="GO:0003677">
    <property type="term" value="F:DNA binding"/>
    <property type="evidence" value="ECO:0007669"/>
    <property type="project" value="UniProtKB-KW"/>
</dbReference>
<organism evidence="2">
    <name type="scientific">Hexamita inflata</name>
    <dbReference type="NCBI Taxonomy" id="28002"/>
    <lineage>
        <taxon>Eukaryota</taxon>
        <taxon>Metamonada</taxon>
        <taxon>Diplomonadida</taxon>
        <taxon>Hexamitidae</taxon>
        <taxon>Hexamitinae</taxon>
        <taxon>Hexamita</taxon>
    </lineage>
</organism>
<evidence type="ECO:0000313" key="6">
    <source>
        <dbReference type="EMBL" id="CAL6052850.1"/>
    </source>
</evidence>
<dbReference type="PROSITE" id="PS50090">
    <property type="entry name" value="MYB_LIKE"/>
    <property type="match status" value="1"/>
</dbReference>
<accession>A0AA86PC44</accession>
<dbReference type="EMBL" id="CATOUU010000942">
    <property type="protein sequence ID" value="CAI9961570.1"/>
    <property type="molecule type" value="Genomic_DNA"/>
</dbReference>
<reference evidence="2" key="1">
    <citation type="submission" date="2023-06" db="EMBL/GenBank/DDBJ databases">
        <authorList>
            <person name="Kurt Z."/>
        </authorList>
    </citation>
    <scope>NUCLEOTIDE SEQUENCE</scope>
</reference>
<evidence type="ECO:0000313" key="2">
    <source>
        <dbReference type="EMBL" id="CAI9936105.1"/>
    </source>
</evidence>
<dbReference type="SUPFAM" id="SSF46689">
    <property type="entry name" value="Homeodomain-like"/>
    <property type="match status" value="1"/>
</dbReference>
<dbReference type="InterPro" id="IPR009057">
    <property type="entry name" value="Homeodomain-like_sf"/>
</dbReference>
<evidence type="ECO:0000313" key="7">
    <source>
        <dbReference type="EMBL" id="CAL6077558.1"/>
    </source>
</evidence>
<dbReference type="SMART" id="SM00717">
    <property type="entry name" value="SANT"/>
    <property type="match status" value="1"/>
</dbReference>
<feature type="domain" description="Myb-like" evidence="1">
    <location>
        <begin position="4"/>
        <end position="55"/>
    </location>
</feature>
<gene>
    <name evidence="2" type="ORF">HINF_LOCUS23750</name>
    <name evidence="3" type="ORF">HINF_LOCUS41472</name>
    <name evidence="5" type="ORF">HINF_LOCUS42631</name>
    <name evidence="6" type="ORF">HINF_LOCUS45048</name>
    <name evidence="4" type="ORF">HINF_LOCUS49215</name>
    <name evidence="7" type="ORF">HINF_LOCUS58443</name>
</gene>
<evidence type="ECO:0000313" key="4">
    <source>
        <dbReference type="EMBL" id="CAI9961570.1"/>
    </source>
</evidence>
<dbReference type="CDD" id="cd00167">
    <property type="entry name" value="SANT"/>
    <property type="match status" value="1"/>
</dbReference>
<dbReference type="EMBL" id="CATOUU010000841">
    <property type="protein sequence ID" value="CAI9953827.1"/>
    <property type="molecule type" value="Genomic_DNA"/>
</dbReference>
<reference evidence="5 8" key="2">
    <citation type="submission" date="2024-07" db="EMBL/GenBank/DDBJ databases">
        <authorList>
            <person name="Akdeniz Z."/>
        </authorList>
    </citation>
    <scope>NUCLEOTIDE SEQUENCE [LARGE SCALE GENOMIC DNA]</scope>
</reference>
<dbReference type="InterPro" id="IPR001005">
    <property type="entry name" value="SANT/Myb"/>
</dbReference>
<proteinExistence type="predicted"/>
<dbReference type="EMBL" id="CAXDID020000328">
    <property type="protein sequence ID" value="CAL6077558.1"/>
    <property type="molecule type" value="Genomic_DNA"/>
</dbReference>
<dbReference type="Gene3D" id="1.10.10.60">
    <property type="entry name" value="Homeodomain-like"/>
    <property type="match status" value="1"/>
</dbReference>
<name>A0AA86PC44_9EUKA</name>
<dbReference type="AlphaFoldDB" id="A0AA86PC44"/>
<dbReference type="EMBL" id="CAXDID020000194">
    <property type="protein sequence ID" value="CAL6052850.1"/>
    <property type="molecule type" value="Genomic_DNA"/>
</dbReference>
<dbReference type="EMBL" id="CAXDID020000174">
    <property type="protein sequence ID" value="CAL6048311.1"/>
    <property type="molecule type" value="Genomic_DNA"/>
</dbReference>
<protein>
    <submittedName>
        <fullName evidence="2">Myb-like DNA-binding domain-containing protein</fullName>
    </submittedName>
    <submittedName>
        <fullName evidence="5">Myb-like_DNA-binding domain-containing protein</fullName>
    </submittedName>
</protein>
<dbReference type="Pfam" id="PF00249">
    <property type="entry name" value="Myb_DNA-binding"/>
    <property type="match status" value="1"/>
</dbReference>
<evidence type="ECO:0000313" key="8">
    <source>
        <dbReference type="Proteomes" id="UP001642409"/>
    </source>
</evidence>